<dbReference type="SUPFAM" id="SSF116734">
    <property type="entry name" value="DNA methylase specificity domain"/>
    <property type="match status" value="2"/>
</dbReference>
<evidence type="ECO:0000256" key="2">
    <source>
        <dbReference type="ARBA" id="ARBA00022747"/>
    </source>
</evidence>
<keyword evidence="3" id="KW-0238">DNA-binding</keyword>
<protein>
    <submittedName>
        <fullName evidence="5">Type I restriction enzyme, S subunit</fullName>
    </submittedName>
</protein>
<dbReference type="Gene3D" id="3.90.220.20">
    <property type="entry name" value="DNA methylase specificity domains"/>
    <property type="match status" value="2"/>
</dbReference>
<dbReference type="Gene3D" id="1.10.287.1120">
    <property type="entry name" value="Bipartite methylase S protein"/>
    <property type="match status" value="1"/>
</dbReference>
<dbReference type="CDD" id="cd16961">
    <property type="entry name" value="RMtype1_S_TRD-CR_like"/>
    <property type="match status" value="1"/>
</dbReference>
<dbReference type="PANTHER" id="PTHR30408">
    <property type="entry name" value="TYPE-1 RESTRICTION ENZYME ECOKI SPECIFICITY PROTEIN"/>
    <property type="match status" value="1"/>
</dbReference>
<comment type="similarity">
    <text evidence="1">Belongs to the type-I restriction system S methylase family.</text>
</comment>
<keyword evidence="6" id="KW-1185">Reference proteome</keyword>
<dbReference type="InterPro" id="IPR000055">
    <property type="entry name" value="Restrct_endonuc_typeI_TRD"/>
</dbReference>
<dbReference type="InterPro" id="IPR052021">
    <property type="entry name" value="Type-I_RS_S_subunit"/>
</dbReference>
<evidence type="ECO:0000313" key="6">
    <source>
        <dbReference type="Proteomes" id="UP000199118"/>
    </source>
</evidence>
<evidence type="ECO:0000256" key="3">
    <source>
        <dbReference type="ARBA" id="ARBA00023125"/>
    </source>
</evidence>
<keyword evidence="2" id="KW-0680">Restriction system</keyword>
<evidence type="ECO:0000313" key="5">
    <source>
        <dbReference type="EMBL" id="SDX55430.1"/>
    </source>
</evidence>
<accession>A0A1H3CN15</accession>
<evidence type="ECO:0000259" key="4">
    <source>
        <dbReference type="Pfam" id="PF01420"/>
    </source>
</evidence>
<dbReference type="PANTHER" id="PTHR30408:SF12">
    <property type="entry name" value="TYPE I RESTRICTION ENZYME MJAVIII SPECIFICITY SUBUNIT"/>
    <property type="match status" value="1"/>
</dbReference>
<dbReference type="InterPro" id="IPR044946">
    <property type="entry name" value="Restrct_endonuc_typeI_TRD_sf"/>
</dbReference>
<feature type="domain" description="Type I restriction modification DNA specificity" evidence="4">
    <location>
        <begin position="82"/>
        <end position="168"/>
    </location>
</feature>
<dbReference type="EMBL" id="FNMZ01000006">
    <property type="protein sequence ID" value="SDX55430.1"/>
    <property type="molecule type" value="Genomic_DNA"/>
</dbReference>
<dbReference type="STRING" id="356660.SAMN05444336_106164"/>
<dbReference type="Proteomes" id="UP000199118">
    <property type="component" value="Unassembled WGS sequence"/>
</dbReference>
<organism evidence="5 6">
    <name type="scientific">Albimonas donghaensis</name>
    <dbReference type="NCBI Taxonomy" id="356660"/>
    <lineage>
        <taxon>Bacteria</taxon>
        <taxon>Pseudomonadati</taxon>
        <taxon>Pseudomonadota</taxon>
        <taxon>Alphaproteobacteria</taxon>
        <taxon>Rhodobacterales</taxon>
        <taxon>Paracoccaceae</taxon>
        <taxon>Albimonas</taxon>
    </lineage>
</organism>
<dbReference type="Pfam" id="PF01420">
    <property type="entry name" value="Methylase_S"/>
    <property type="match status" value="2"/>
</dbReference>
<proteinExistence type="inferred from homology"/>
<dbReference type="GO" id="GO:0009307">
    <property type="term" value="P:DNA restriction-modification system"/>
    <property type="evidence" value="ECO:0007669"/>
    <property type="project" value="UniProtKB-KW"/>
</dbReference>
<reference evidence="5 6" key="1">
    <citation type="submission" date="2016-10" db="EMBL/GenBank/DDBJ databases">
        <authorList>
            <person name="de Groot N.N."/>
        </authorList>
    </citation>
    <scope>NUCLEOTIDE SEQUENCE [LARGE SCALE GENOMIC DNA]</scope>
    <source>
        <strain evidence="5 6">DSM 17890</strain>
    </source>
</reference>
<gene>
    <name evidence="5" type="ORF">SAMN05444336_106164</name>
</gene>
<feature type="domain" description="Type I restriction modification DNA specificity" evidence="4">
    <location>
        <begin position="194"/>
        <end position="358"/>
    </location>
</feature>
<sequence>MNHHGQRLGDYFTSRRERGADGLPTLSVTLDRGLVRRDSLDRKTDTNLAPHEHLRVRPGDIAYNMMRMWQGASGLACEEALVSPAYVVLAPRKNLDPLFASYLFKLPEMIHRFWAYSYGLTEDRLRLYFNDFKRIPCAIPPLPEQRKIAEILSTWDRAIETTEALLAAAKAQKRALMQTLLTGKRRFPEFEGQPWPERALEEIVTIKSGGTPSKASPENWDGDLPWLSAKDLKTHFLSDSEDHLTEAGARSAKIVPAGTILVLVRGMTLMKDFPVGITTRKVAFNQDVKALTPKPNVSGLFLSYALAARKAQFMKLVNTANHGTGRLDTGLMLAVPIGVPKPAEQDRIAVSLRACDEEIGIFDSQARTLRTEKSALMQQLLTGKRRVRV</sequence>
<dbReference type="RefSeq" id="WP_092683689.1">
    <property type="nucleotide sequence ID" value="NZ_FNMZ01000006.1"/>
</dbReference>
<evidence type="ECO:0000256" key="1">
    <source>
        <dbReference type="ARBA" id="ARBA00010923"/>
    </source>
</evidence>
<dbReference type="OrthoDB" id="512700at2"/>
<name>A0A1H3CN15_9RHOB</name>
<dbReference type="GO" id="GO:0003677">
    <property type="term" value="F:DNA binding"/>
    <property type="evidence" value="ECO:0007669"/>
    <property type="project" value="UniProtKB-KW"/>
</dbReference>
<dbReference type="AlphaFoldDB" id="A0A1H3CN15"/>
<dbReference type="CDD" id="cd17249">
    <property type="entry name" value="RMtype1_S_EcoR124I-TRD2-CR2_like"/>
    <property type="match status" value="1"/>
</dbReference>